<evidence type="ECO:0000313" key="2">
    <source>
        <dbReference type="EMBL" id="UUD36805.1"/>
    </source>
</evidence>
<feature type="domain" description="LicD/FKTN/FKRP nucleotidyltransferase" evidence="1">
    <location>
        <begin position="20"/>
        <end position="220"/>
    </location>
</feature>
<dbReference type="RefSeq" id="WP_129723055.1">
    <property type="nucleotide sequence ID" value="NZ_CP101808.1"/>
</dbReference>
<evidence type="ECO:0000313" key="3">
    <source>
        <dbReference type="Proteomes" id="UP001059576"/>
    </source>
</evidence>
<dbReference type="InterPro" id="IPR052942">
    <property type="entry name" value="LPS_cholinephosphotransferase"/>
</dbReference>
<proteinExistence type="predicted"/>
<name>A0ABY5J4C5_9BACT</name>
<dbReference type="PANTHER" id="PTHR43404">
    <property type="entry name" value="LIPOPOLYSACCHARIDE CHOLINEPHOSPHOTRANSFERASE LICD"/>
    <property type="match status" value="1"/>
</dbReference>
<sequence length="251" mass="30486">MTDKQIRTLDLLKEFVEIADKHQLEYLIFYGSLLGTIRHNGFIPWDDDIDLVITKETYDFLVEHYPDKIKTNENSNNFLLIPKFSNDDDTNINAVFLDLFVIVKTSKPNIKKYTSPKRVLRWMATFINRKTHKYQWGINILKVLFFWTRWWKKYTFKKAYNDLYDKNGDVFCIIFSPMKKDTLCNIFDNIDFKNYKTHKFEDTVVRVPNNWEEIFLKNYGPNWRTPIKYKYCEHFGMYDMYVCTYRPKNKK</sequence>
<dbReference type="Proteomes" id="UP001059576">
    <property type="component" value="Chromosome"/>
</dbReference>
<dbReference type="NCBIfam" id="NF045866">
    <property type="entry name" value="GGPL_Ptran_Mf1"/>
    <property type="match status" value="1"/>
</dbReference>
<dbReference type="Pfam" id="PF04991">
    <property type="entry name" value="LicD"/>
    <property type="match status" value="1"/>
</dbReference>
<reference evidence="2" key="1">
    <citation type="submission" date="2022-07" db="EMBL/GenBank/DDBJ databases">
        <title>Complete genome of Mycoplasma equigenitalium type strain T37.</title>
        <authorList>
            <person name="Spergser J."/>
        </authorList>
    </citation>
    <scope>NUCLEOTIDE SEQUENCE</scope>
    <source>
        <strain evidence="2">T37</strain>
    </source>
</reference>
<dbReference type="PANTHER" id="PTHR43404:SF1">
    <property type="entry name" value="MNN4P"/>
    <property type="match status" value="1"/>
</dbReference>
<dbReference type="EMBL" id="CP101808">
    <property type="protein sequence ID" value="UUD36805.1"/>
    <property type="molecule type" value="Genomic_DNA"/>
</dbReference>
<gene>
    <name evidence="2" type="ORF">NPA09_02810</name>
</gene>
<organism evidence="2 3">
    <name type="scientific">Mycoplasmopsis equigenitalium</name>
    <dbReference type="NCBI Taxonomy" id="114883"/>
    <lineage>
        <taxon>Bacteria</taxon>
        <taxon>Bacillati</taxon>
        <taxon>Mycoplasmatota</taxon>
        <taxon>Mycoplasmoidales</taxon>
        <taxon>Metamycoplasmataceae</taxon>
        <taxon>Mycoplasmopsis</taxon>
    </lineage>
</organism>
<evidence type="ECO:0000259" key="1">
    <source>
        <dbReference type="Pfam" id="PF04991"/>
    </source>
</evidence>
<protein>
    <submittedName>
        <fullName evidence="2">LicD family protein</fullName>
    </submittedName>
</protein>
<dbReference type="InterPro" id="IPR007074">
    <property type="entry name" value="LicD/FKTN/FKRP_NTP_transf"/>
</dbReference>
<accession>A0ABY5J4C5</accession>
<keyword evidence="3" id="KW-1185">Reference proteome</keyword>